<dbReference type="SUPFAM" id="SSF55846">
    <property type="entry name" value="N-acetylmuramoyl-L-alanine amidase-like"/>
    <property type="match status" value="1"/>
</dbReference>
<dbReference type="Gene3D" id="3.40.80.10">
    <property type="entry name" value="Peptidoglycan recognition protein-like"/>
    <property type="match status" value="1"/>
</dbReference>
<accession>A0A0U4B3G8</accession>
<dbReference type="Proteomes" id="UP000224503">
    <property type="component" value="Segment"/>
</dbReference>
<dbReference type="GO" id="GO:0009253">
    <property type="term" value="P:peptidoglycan catabolic process"/>
    <property type="evidence" value="ECO:0007669"/>
    <property type="project" value="InterPro"/>
</dbReference>
<dbReference type="InterPro" id="IPR036505">
    <property type="entry name" value="Amidase/PGRP_sf"/>
</dbReference>
<gene>
    <name evidence="1" type="primary">22</name>
    <name evidence="1" type="ORF">JASMINE_22</name>
</gene>
<dbReference type="GeneID" id="40069831"/>
<reference evidence="1 2" key="1">
    <citation type="submission" date="2015-11" db="EMBL/GenBank/DDBJ databases">
        <authorList>
            <person name="Ott C."/>
            <person name="Guerrero C.A."/>
            <person name="Bradley K.W."/>
            <person name="Asai D.J."/>
            <person name="Bowman C.A."/>
            <person name="Russell D.A."/>
            <person name="Pope W.H."/>
            <person name="Jacobs-Sera D."/>
            <person name="Hendrix R.W."/>
            <person name="Hatfull G.F."/>
        </authorList>
    </citation>
    <scope>NUCLEOTIDE SEQUENCE [LARGE SCALE GENOMIC DNA]</scope>
</reference>
<dbReference type="OrthoDB" id="4820at10239"/>
<dbReference type="RefSeq" id="YP_009594310.1">
    <property type="nucleotide sequence ID" value="NC_041875.1"/>
</dbReference>
<proteinExistence type="predicted"/>
<sequence length="270" mass="30621">MMGYYLSDHPNPNAGQYVTQRRGIYGQLSGTVIMHTAEGYGAANVAGFIARREDYGSYHRLVDPNTIIEMAHWEWETWQDSETNNWAVGISAACNARDWLGIEIQTRLKYYRNLAICAADFVRYMRENYDIEVPRVRISGEQARARVPGFCAHGDSGLSRFDPGPDFDWETFFAMTNEELGEEDEDMAITDNDLERIAHHFLNKQAFSPTKEFPKPPTVSEALKAQHYAMFNNSKTNESIIGKESLPGLVNQTGLNIRADIAEVLKEVKK</sequence>
<evidence type="ECO:0000313" key="2">
    <source>
        <dbReference type="Proteomes" id="UP000224503"/>
    </source>
</evidence>
<dbReference type="GO" id="GO:0008745">
    <property type="term" value="F:N-acetylmuramoyl-L-alanine amidase activity"/>
    <property type="evidence" value="ECO:0007669"/>
    <property type="project" value="InterPro"/>
</dbReference>
<dbReference type="EMBL" id="KU160650">
    <property type="protein sequence ID" value="ALY09293.1"/>
    <property type="molecule type" value="Genomic_DNA"/>
</dbReference>
<evidence type="ECO:0000313" key="1">
    <source>
        <dbReference type="EMBL" id="ALY09293.1"/>
    </source>
</evidence>
<dbReference type="KEGG" id="vg:40069831"/>
<protein>
    <submittedName>
        <fullName evidence="1">Lysin A, N-acetylmuramoyl-L-alanine amidase domain</fullName>
    </submittedName>
</protein>
<organism evidence="1 2">
    <name type="scientific">Arthrobacter phage Jasmine</name>
    <dbReference type="NCBI Taxonomy" id="1772302"/>
    <lineage>
        <taxon>Viruses</taxon>
        <taxon>Duplodnaviria</taxon>
        <taxon>Heunggongvirae</taxon>
        <taxon>Uroviricota</taxon>
        <taxon>Caudoviricetes</taxon>
        <taxon>Jasminevirus</taxon>
        <taxon>Jasminevirus jasmine</taxon>
    </lineage>
</organism>
<name>A0A0U4B3G8_9CAUD</name>
<keyword evidence="2" id="KW-1185">Reference proteome</keyword>